<reference evidence="1 2" key="1">
    <citation type="journal article" date="2022" name="bioRxiv">
        <title>Genomics of Preaxostyla Flagellates Illuminates Evolutionary Transitions and the Path Towards Mitochondrial Loss.</title>
        <authorList>
            <person name="Novak L.V.F."/>
            <person name="Treitli S.C."/>
            <person name="Pyrih J."/>
            <person name="Halakuc P."/>
            <person name="Pipaliya S.V."/>
            <person name="Vacek V."/>
            <person name="Brzon O."/>
            <person name="Soukal P."/>
            <person name="Eme L."/>
            <person name="Dacks J.B."/>
            <person name="Karnkowska A."/>
            <person name="Elias M."/>
            <person name="Hampl V."/>
        </authorList>
    </citation>
    <scope>NUCLEOTIDE SEQUENCE [LARGE SCALE GENOMIC DNA]</scope>
    <source>
        <strain evidence="1">NAU3</strain>
        <tissue evidence="1">Gut</tissue>
    </source>
</reference>
<proteinExistence type="predicted"/>
<dbReference type="EMBL" id="JARBJD010000346">
    <property type="protein sequence ID" value="KAK2943451.1"/>
    <property type="molecule type" value="Genomic_DNA"/>
</dbReference>
<evidence type="ECO:0000313" key="2">
    <source>
        <dbReference type="Proteomes" id="UP001281761"/>
    </source>
</evidence>
<gene>
    <name evidence="1" type="ORF">BLNAU_21634</name>
</gene>
<organism evidence="1 2">
    <name type="scientific">Blattamonas nauphoetae</name>
    <dbReference type="NCBI Taxonomy" id="2049346"/>
    <lineage>
        <taxon>Eukaryota</taxon>
        <taxon>Metamonada</taxon>
        <taxon>Preaxostyla</taxon>
        <taxon>Oxymonadida</taxon>
        <taxon>Blattamonas</taxon>
    </lineage>
</organism>
<keyword evidence="2" id="KW-1185">Reference proteome</keyword>
<sequence>MPHRNRCSRMTPTHFCGLLSDVGNSLIAGADEQILGSPPIVQKWIAVLGWSLSTRLSLTVTSSAVLSPNNSSRPSTMHCDQIIFPNLDFRTISKHISFFSSKWNALDTPVLPQPPTISNSVHWISSTYPQIRSCWRFRCSSLPTQPDEFGVALLSFSDVEPFFDGTRLDWPVLILSC</sequence>
<protein>
    <submittedName>
        <fullName evidence="1">Uncharacterized protein</fullName>
    </submittedName>
</protein>
<evidence type="ECO:0000313" key="1">
    <source>
        <dbReference type="EMBL" id="KAK2943451.1"/>
    </source>
</evidence>
<comment type="caution">
    <text evidence="1">The sequence shown here is derived from an EMBL/GenBank/DDBJ whole genome shotgun (WGS) entry which is preliminary data.</text>
</comment>
<dbReference type="Proteomes" id="UP001281761">
    <property type="component" value="Unassembled WGS sequence"/>
</dbReference>
<accession>A0ABQ9WYG8</accession>
<name>A0ABQ9WYG8_9EUKA</name>